<dbReference type="GO" id="GO:0009451">
    <property type="term" value="P:RNA modification"/>
    <property type="evidence" value="ECO:0007669"/>
    <property type="project" value="InterPro"/>
</dbReference>
<dbReference type="NCBIfam" id="TIGR00756">
    <property type="entry name" value="PPR"/>
    <property type="match status" value="4"/>
</dbReference>
<gene>
    <name evidence="3" type="ORF">V8G54_019359</name>
</gene>
<dbReference type="Pfam" id="PF20431">
    <property type="entry name" value="E_motif"/>
    <property type="match status" value="1"/>
</dbReference>
<name>A0AAQ3NCH1_VIGMU</name>
<dbReference type="PANTHER" id="PTHR47926">
    <property type="entry name" value="PENTATRICOPEPTIDE REPEAT-CONTAINING PROTEIN"/>
    <property type="match status" value="1"/>
</dbReference>
<dbReference type="InterPro" id="IPR011990">
    <property type="entry name" value="TPR-like_helical_dom_sf"/>
</dbReference>
<feature type="repeat" description="PPR" evidence="2">
    <location>
        <begin position="207"/>
        <end position="241"/>
    </location>
</feature>
<organism evidence="3 4">
    <name type="scientific">Vigna mungo</name>
    <name type="common">Black gram</name>
    <name type="synonym">Phaseolus mungo</name>
    <dbReference type="NCBI Taxonomy" id="3915"/>
    <lineage>
        <taxon>Eukaryota</taxon>
        <taxon>Viridiplantae</taxon>
        <taxon>Streptophyta</taxon>
        <taxon>Embryophyta</taxon>
        <taxon>Tracheophyta</taxon>
        <taxon>Spermatophyta</taxon>
        <taxon>Magnoliopsida</taxon>
        <taxon>eudicotyledons</taxon>
        <taxon>Gunneridae</taxon>
        <taxon>Pentapetalae</taxon>
        <taxon>rosids</taxon>
        <taxon>fabids</taxon>
        <taxon>Fabales</taxon>
        <taxon>Fabaceae</taxon>
        <taxon>Papilionoideae</taxon>
        <taxon>50 kb inversion clade</taxon>
        <taxon>NPAAA clade</taxon>
        <taxon>indigoferoid/millettioid clade</taxon>
        <taxon>Phaseoleae</taxon>
        <taxon>Vigna</taxon>
    </lineage>
</organism>
<dbReference type="GO" id="GO:0003723">
    <property type="term" value="F:RNA binding"/>
    <property type="evidence" value="ECO:0007669"/>
    <property type="project" value="InterPro"/>
</dbReference>
<evidence type="ECO:0000313" key="3">
    <source>
        <dbReference type="EMBL" id="WVZ06013.1"/>
    </source>
</evidence>
<dbReference type="AlphaFoldDB" id="A0AAQ3NCH1"/>
<feature type="repeat" description="PPR" evidence="2">
    <location>
        <begin position="308"/>
        <end position="342"/>
    </location>
</feature>
<evidence type="ECO:0000256" key="2">
    <source>
        <dbReference type="PROSITE-ProRule" id="PRU00708"/>
    </source>
</evidence>
<dbReference type="Pfam" id="PF01535">
    <property type="entry name" value="PPR"/>
    <property type="match status" value="2"/>
</dbReference>
<proteinExistence type="predicted"/>
<dbReference type="InterPro" id="IPR002885">
    <property type="entry name" value="PPR_rpt"/>
</dbReference>
<dbReference type="FunFam" id="1.25.40.10:FF:000348">
    <property type="entry name" value="Pentatricopeptide repeat-containing protein chloroplastic"/>
    <property type="match status" value="1"/>
</dbReference>
<sequence>MGSATVASTLVQMAQRCTSMRDLKLLHAHAFRTHLDDHVVVLGKLFRFVAVSPLGDLRYAHRMFDIMPHRTTFFYNTLIRAHSHSTSPSLSSLFFNVMMQNDVAPDQFSFTFLLKSRSRTIPLTHHNDIHGAVLKFGFCSHLHVQNGLIHLYAHRGMTLLARRAFEDVLNLGLEVDVVSWSGLLVAHVKAGELDVARRVFDEMPQRDVVAWTAMLSGYSRARRPRDALELFREMRHAGVWPDEVTMVSVISACATLGDVETGRMVHHFVEENGFGWMVALCNALIDMYGKCGCLEEAWYVFNGMTRRSLITWNSMMTVCANHGNADDAFRLFEWMVCSGVVPDSVTLLALLVAFAHKGWVDDGIRLFERMERDYGVEPRIEHYGAVVDMLGRAGRIQEAYDLLANISIPCNDVVWGALLGACRIHGDVDMGEKIIKKLLELKPDEGGYYILLRDIYVAAGRTVEANEMRQAMLASGARKNPGCSWICLHGISISQYVIDSRQQIGNLALQFSVEPLVLMKIFRNLLFLYISHEAASLKLFLQIKVDDLVLWWIKQAEAGSDSKIMPIYSYSVFVSKFGSLQLQLKPAGVIVRLSRLIANWHMVESRGLFSQRPEALQDPNRFLKRRSSIQLIY</sequence>
<dbReference type="PROSITE" id="PS51375">
    <property type="entry name" value="PPR"/>
    <property type="match status" value="3"/>
</dbReference>
<dbReference type="PANTHER" id="PTHR47926:SF458">
    <property type="entry name" value="PENTATRICOPEPTIDE REPEAT-CONTAINING PROTEIN"/>
    <property type="match status" value="1"/>
</dbReference>
<keyword evidence="1" id="KW-0677">Repeat</keyword>
<evidence type="ECO:0008006" key="5">
    <source>
        <dbReference type="Google" id="ProtNLM"/>
    </source>
</evidence>
<dbReference type="Proteomes" id="UP001374535">
    <property type="component" value="Chromosome 6"/>
</dbReference>
<dbReference type="Gene3D" id="1.25.40.10">
    <property type="entry name" value="Tetratricopeptide repeat domain"/>
    <property type="match status" value="4"/>
</dbReference>
<feature type="repeat" description="PPR" evidence="2">
    <location>
        <begin position="176"/>
        <end position="206"/>
    </location>
</feature>
<dbReference type="Pfam" id="PF13812">
    <property type="entry name" value="PPR_3"/>
    <property type="match status" value="1"/>
</dbReference>
<evidence type="ECO:0000256" key="1">
    <source>
        <dbReference type="ARBA" id="ARBA00022737"/>
    </source>
</evidence>
<reference evidence="3 4" key="1">
    <citation type="journal article" date="2023" name="Life. Sci Alliance">
        <title>Evolutionary insights into 3D genome organization and epigenetic landscape of Vigna mungo.</title>
        <authorList>
            <person name="Junaid A."/>
            <person name="Singh B."/>
            <person name="Bhatia S."/>
        </authorList>
    </citation>
    <scope>NUCLEOTIDE SEQUENCE [LARGE SCALE GENOMIC DNA]</scope>
    <source>
        <strain evidence="3">Urdbean</strain>
    </source>
</reference>
<dbReference type="Pfam" id="PF13041">
    <property type="entry name" value="PPR_2"/>
    <property type="match status" value="2"/>
</dbReference>
<dbReference type="EMBL" id="CP144695">
    <property type="protein sequence ID" value="WVZ06013.1"/>
    <property type="molecule type" value="Genomic_DNA"/>
</dbReference>
<evidence type="ECO:0000313" key="4">
    <source>
        <dbReference type="Proteomes" id="UP001374535"/>
    </source>
</evidence>
<dbReference type="FunFam" id="1.25.40.10:FF:000345">
    <property type="entry name" value="Pentatricopeptide repeat-containing protein"/>
    <property type="match status" value="1"/>
</dbReference>
<keyword evidence="4" id="KW-1185">Reference proteome</keyword>
<accession>A0AAQ3NCH1</accession>
<dbReference type="InterPro" id="IPR046960">
    <property type="entry name" value="PPR_At4g14850-like_plant"/>
</dbReference>
<dbReference type="InterPro" id="IPR046848">
    <property type="entry name" value="E_motif"/>
</dbReference>
<protein>
    <recommendedName>
        <fullName evidence="5">Pentatricopeptide repeat-containing protein</fullName>
    </recommendedName>
</protein>